<evidence type="ECO:0000256" key="1">
    <source>
        <dbReference type="RuleBase" id="RU365057"/>
    </source>
</evidence>
<dbReference type="PANTHER" id="PTHR12730">
    <property type="entry name" value="HSDA/SDA1-RELATED"/>
    <property type="match status" value="1"/>
</dbReference>
<feature type="compositionally biased region" description="Acidic residues" evidence="2">
    <location>
        <begin position="528"/>
        <end position="552"/>
    </location>
</feature>
<dbReference type="CTD" id="6754347"/>
<name>B3RX52_TRIAD</name>
<reference evidence="5 6" key="1">
    <citation type="journal article" date="2008" name="Nature">
        <title>The Trichoplax genome and the nature of placozoans.</title>
        <authorList>
            <person name="Srivastava M."/>
            <person name="Begovic E."/>
            <person name="Chapman J."/>
            <person name="Putnam N.H."/>
            <person name="Hellsten U."/>
            <person name="Kawashima T."/>
            <person name="Kuo A."/>
            <person name="Mitros T."/>
            <person name="Salamov A."/>
            <person name="Carpenter M.L."/>
            <person name="Signorovitch A.Y."/>
            <person name="Moreno M.A."/>
            <person name="Kamm K."/>
            <person name="Grimwood J."/>
            <person name="Schmutz J."/>
            <person name="Shapiro H."/>
            <person name="Grigoriev I.V."/>
            <person name="Buss L.W."/>
            <person name="Schierwater B."/>
            <person name="Dellaporta S.L."/>
            <person name="Rokhsar D.S."/>
        </authorList>
    </citation>
    <scope>NUCLEOTIDE SEQUENCE [LARGE SCALE GENOMIC DNA]</scope>
    <source>
        <strain evidence="5 6">Grell-BS-1999</strain>
    </source>
</reference>
<dbReference type="EMBL" id="DS985245">
    <property type="protein sequence ID" value="EDV25244.1"/>
    <property type="molecule type" value="Genomic_DNA"/>
</dbReference>
<dbReference type="AlphaFoldDB" id="B3RX52"/>
<evidence type="ECO:0000256" key="2">
    <source>
        <dbReference type="SAM" id="MobiDB-lite"/>
    </source>
</evidence>
<dbReference type="GO" id="GO:0015031">
    <property type="term" value="P:protein transport"/>
    <property type="evidence" value="ECO:0007669"/>
    <property type="project" value="UniProtKB-KW"/>
</dbReference>
<keyword evidence="1" id="KW-0690">Ribosome biogenesis</keyword>
<keyword evidence="6" id="KW-1185">Reference proteome</keyword>
<sequence>MGRRNKTQENLTLLQLQNYIKRDPGSYRDEFTQQYRYYQSNLKIFQLQPSQPSKTMIELIMFISQVAHCYPEDLDTFPQELIDLIRQYQDVLDTDLRLAICRALILIRNKNLLSPTSLLELFFELFRCKDKLLRKTLYNHIVADISNINLKHKNNKVNKALQGFMYKVLCDGDALATRYSVEVMIELYKKSIWNDSKTVNAIVLACFSNVAKARVIAVKFFLGTDDIEDGSDSDDSDDAVSICNLYLRISYDHYLGERQNSLRYYPTKMKGLLVSHNVSKKTKKKKKTLEKALAALKKHKKKRSAKSSSFSALYLINDPQAFAEKLYKELEKAGDKFEIRIMIADLISRLVGLHQLFLFNFYPYLQRYLQPHQQEVTKFLTFVARSSHDLIPPETLEPVLRTIVNNFVTERNSSEVMAVGLNAVREMCAKCPNVMTEELLQDLTQYKSSKNKSVLMAARSLIQLYRYINPSLLRKKDRGKPMELSKEVGPLAFSEVKAAGHVPGTEFLEVSENVDGEEEIDSAIAYVDSDEGTSDDDAISLNSEGEDDDASSSEEIPAERKTDKRAEKARRTMSTDSDQFDKIRTEKVLRELDMRTGGKMKRKHLETMVDNEMEKELSKPIISQDDIEIIHKKARHDRESRLATVKEGREGRGKFTNEKYRMNEFASTSHKEKRKGKSFMMVRQAKGVQRKIKRSFRQKQLALRDSMLKRRKSKR</sequence>
<accession>B3RX52</accession>
<dbReference type="InterPro" id="IPR016024">
    <property type="entry name" value="ARM-type_fold"/>
</dbReference>
<dbReference type="HOGENOM" id="CLU_009161_3_1_1"/>
<dbReference type="eggNOG" id="KOG2229">
    <property type="taxonomic scope" value="Eukaryota"/>
</dbReference>
<dbReference type="Pfam" id="PF21638">
    <property type="entry name" value="SDA1_C"/>
    <property type="match status" value="1"/>
</dbReference>
<evidence type="ECO:0000313" key="6">
    <source>
        <dbReference type="Proteomes" id="UP000009022"/>
    </source>
</evidence>
<evidence type="ECO:0000259" key="4">
    <source>
        <dbReference type="Pfam" id="PF21638"/>
    </source>
</evidence>
<evidence type="ECO:0000259" key="3">
    <source>
        <dbReference type="Pfam" id="PF08158"/>
    </source>
</evidence>
<dbReference type="GO" id="GO:0000055">
    <property type="term" value="P:ribosomal large subunit export from nucleus"/>
    <property type="evidence" value="ECO:0000318"/>
    <property type="project" value="GO_Central"/>
</dbReference>
<dbReference type="FunCoup" id="B3RX52">
    <property type="interactions" value="1838"/>
</dbReference>
<dbReference type="InterPro" id="IPR012977">
    <property type="entry name" value="SDA1_N"/>
</dbReference>
<dbReference type="InterPro" id="IPR027312">
    <property type="entry name" value="Sda1"/>
</dbReference>
<dbReference type="STRING" id="10228.B3RX52"/>
<dbReference type="GO" id="GO:0042273">
    <property type="term" value="P:ribosomal large subunit biogenesis"/>
    <property type="evidence" value="ECO:0000318"/>
    <property type="project" value="GO_Central"/>
</dbReference>
<evidence type="ECO:0000313" key="5">
    <source>
        <dbReference type="EMBL" id="EDV25244.1"/>
    </source>
</evidence>
<keyword evidence="1" id="KW-0539">Nucleus</keyword>
<dbReference type="KEGG" id="tad:TRIADDRAFT_25889"/>
<dbReference type="PhylomeDB" id="B3RX52"/>
<comment type="function">
    <text evidence="1">Required for 60S pre-ribosomal subunits export to the cytoplasm.</text>
</comment>
<dbReference type="GeneID" id="6754347"/>
<dbReference type="InParanoid" id="B3RX52"/>
<keyword evidence="1" id="KW-0653">Protein transport</keyword>
<dbReference type="Proteomes" id="UP000009022">
    <property type="component" value="Unassembled WGS sequence"/>
</dbReference>
<feature type="compositionally biased region" description="Basic residues" evidence="2">
    <location>
        <begin position="688"/>
        <end position="697"/>
    </location>
</feature>
<dbReference type="GO" id="GO:0005730">
    <property type="term" value="C:nucleolus"/>
    <property type="evidence" value="ECO:0000318"/>
    <property type="project" value="GO_Central"/>
</dbReference>
<dbReference type="SUPFAM" id="SSF48371">
    <property type="entry name" value="ARM repeat"/>
    <property type="match status" value="1"/>
</dbReference>
<organism evidence="5 6">
    <name type="scientific">Trichoplax adhaerens</name>
    <name type="common">Trichoplax reptans</name>
    <dbReference type="NCBI Taxonomy" id="10228"/>
    <lineage>
        <taxon>Eukaryota</taxon>
        <taxon>Metazoa</taxon>
        <taxon>Placozoa</taxon>
        <taxon>Uniplacotomia</taxon>
        <taxon>Trichoplacea</taxon>
        <taxon>Trichoplacidae</taxon>
        <taxon>Trichoplax</taxon>
    </lineage>
</organism>
<feature type="domain" description="SDA1 N-terminal" evidence="3">
    <location>
        <begin position="62"/>
        <end position="450"/>
    </location>
</feature>
<proteinExistence type="inferred from homology"/>
<dbReference type="InterPro" id="IPR048292">
    <property type="entry name" value="SDA1_C"/>
</dbReference>
<feature type="domain" description="SDA1 C-terminal" evidence="4">
    <location>
        <begin position="667"/>
        <end position="712"/>
    </location>
</feature>
<feature type="region of interest" description="Disordered" evidence="2">
    <location>
        <begin position="527"/>
        <end position="582"/>
    </location>
</feature>
<dbReference type="PANTHER" id="PTHR12730:SF0">
    <property type="entry name" value="PROTEIN SDA1 HOMOLOG"/>
    <property type="match status" value="1"/>
</dbReference>
<gene>
    <name evidence="5" type="ORF">TRIADDRAFT_25889</name>
</gene>
<dbReference type="RefSeq" id="XP_002113134.1">
    <property type="nucleotide sequence ID" value="XM_002113098.1"/>
</dbReference>
<dbReference type="OrthoDB" id="2196187at2759"/>
<dbReference type="Pfam" id="PF08158">
    <property type="entry name" value="SDA1_HEAT"/>
    <property type="match status" value="1"/>
</dbReference>
<comment type="similarity">
    <text evidence="1">Belongs to the SDA1 family.</text>
</comment>
<feature type="region of interest" description="Disordered" evidence="2">
    <location>
        <begin position="684"/>
        <end position="715"/>
    </location>
</feature>
<feature type="compositionally biased region" description="Basic and acidic residues" evidence="2">
    <location>
        <begin position="557"/>
        <end position="570"/>
    </location>
</feature>
<protein>
    <recommendedName>
        <fullName evidence="1">Protein SDA1</fullName>
    </recommendedName>
</protein>
<comment type="subcellular location">
    <subcellularLocation>
        <location evidence="1">Nucleus</location>
        <location evidence="1">Nucleolus</location>
    </subcellularLocation>
</comment>
<dbReference type="OMA" id="AMYKTYK"/>
<keyword evidence="1" id="KW-0813">Transport</keyword>